<keyword evidence="2" id="KW-1185">Reference proteome</keyword>
<dbReference type="Proteomes" id="UP000219338">
    <property type="component" value="Unassembled WGS sequence"/>
</dbReference>
<sequence>MSGGDVIVTLGDDVASERGMSGYVDTVVIVQNAVLLCDASFVFQGSGDAFVPEFLLLCNGLDLLMSLGGGGHNECPEVLQGEDCDVSVVVFSLVMIASSAEEVCFDVGGAGLMLENEMVFS</sequence>
<name>A0A284R6K3_ARMOS</name>
<gene>
    <name evidence="1" type="ORF">ARMOST_07712</name>
</gene>
<proteinExistence type="predicted"/>
<protein>
    <submittedName>
        <fullName evidence="1">Uncharacterized protein</fullName>
    </submittedName>
</protein>
<organism evidence="1 2">
    <name type="scientific">Armillaria ostoyae</name>
    <name type="common">Armillaria root rot fungus</name>
    <dbReference type="NCBI Taxonomy" id="47428"/>
    <lineage>
        <taxon>Eukaryota</taxon>
        <taxon>Fungi</taxon>
        <taxon>Dikarya</taxon>
        <taxon>Basidiomycota</taxon>
        <taxon>Agaricomycotina</taxon>
        <taxon>Agaricomycetes</taxon>
        <taxon>Agaricomycetidae</taxon>
        <taxon>Agaricales</taxon>
        <taxon>Marasmiineae</taxon>
        <taxon>Physalacriaceae</taxon>
        <taxon>Armillaria</taxon>
    </lineage>
</organism>
<evidence type="ECO:0000313" key="2">
    <source>
        <dbReference type="Proteomes" id="UP000219338"/>
    </source>
</evidence>
<dbReference type="EMBL" id="FUEG01000005">
    <property type="protein sequence ID" value="SJL04346.1"/>
    <property type="molecule type" value="Genomic_DNA"/>
</dbReference>
<reference evidence="2" key="1">
    <citation type="journal article" date="2017" name="Nat. Ecol. Evol.">
        <title>Genome expansion and lineage-specific genetic innovations in the forest pathogenic fungi Armillaria.</title>
        <authorList>
            <person name="Sipos G."/>
            <person name="Prasanna A.N."/>
            <person name="Walter M.C."/>
            <person name="O'Connor E."/>
            <person name="Balint B."/>
            <person name="Krizsan K."/>
            <person name="Kiss B."/>
            <person name="Hess J."/>
            <person name="Varga T."/>
            <person name="Slot J."/>
            <person name="Riley R."/>
            <person name="Boka B."/>
            <person name="Rigling D."/>
            <person name="Barry K."/>
            <person name="Lee J."/>
            <person name="Mihaltcheva S."/>
            <person name="LaButti K."/>
            <person name="Lipzen A."/>
            <person name="Waldron R."/>
            <person name="Moloney N.M."/>
            <person name="Sperisen C."/>
            <person name="Kredics L."/>
            <person name="Vagvoelgyi C."/>
            <person name="Patrignani A."/>
            <person name="Fitzpatrick D."/>
            <person name="Nagy I."/>
            <person name="Doyle S."/>
            <person name="Anderson J.B."/>
            <person name="Grigoriev I.V."/>
            <person name="Gueldener U."/>
            <person name="Muensterkoetter M."/>
            <person name="Nagy L.G."/>
        </authorList>
    </citation>
    <scope>NUCLEOTIDE SEQUENCE [LARGE SCALE GENOMIC DNA]</scope>
    <source>
        <strain evidence="2">C18/9</strain>
    </source>
</reference>
<dbReference type="AlphaFoldDB" id="A0A284R6K3"/>
<accession>A0A284R6K3</accession>
<evidence type="ECO:0000313" key="1">
    <source>
        <dbReference type="EMBL" id="SJL04346.1"/>
    </source>
</evidence>